<keyword evidence="1 2" id="KW-0784">Thiamine biosynthesis</keyword>
<dbReference type="InterPro" id="IPR036676">
    <property type="entry name" value="PurM-like_C_sf"/>
</dbReference>
<dbReference type="GO" id="GO:0009229">
    <property type="term" value="P:thiamine diphosphate biosynthetic process"/>
    <property type="evidence" value="ECO:0007669"/>
    <property type="project" value="UniProtKB-UniRule"/>
</dbReference>
<dbReference type="GO" id="GO:0009030">
    <property type="term" value="F:thiamine-phosphate kinase activity"/>
    <property type="evidence" value="ECO:0007669"/>
    <property type="project" value="UniProtKB-UniRule"/>
</dbReference>
<comment type="pathway">
    <text evidence="2">Cofactor biosynthesis; thiamine diphosphate biosynthesis; thiamine diphosphate from thiamine phosphate: step 1/1.</text>
</comment>
<feature type="binding site" evidence="2">
    <location>
        <position position="309"/>
    </location>
    <ligand>
        <name>substrate</name>
    </ligand>
</feature>
<evidence type="ECO:0000259" key="4">
    <source>
        <dbReference type="Pfam" id="PF02769"/>
    </source>
</evidence>
<dbReference type="Pfam" id="PF00586">
    <property type="entry name" value="AIRS"/>
    <property type="match status" value="1"/>
</dbReference>
<dbReference type="Pfam" id="PF02769">
    <property type="entry name" value="AIRS_C"/>
    <property type="match status" value="1"/>
</dbReference>
<feature type="domain" description="PurM-like C-terminal" evidence="4">
    <location>
        <begin position="149"/>
        <end position="295"/>
    </location>
</feature>
<sequence>MPEKDWISSYFAPLARSSGAAGLMDDVAELSRAGSAPVVATVDAMVEGVHFRADDPLGSVARKLVRVNVSDIYSAGALPAEALLTLGWPQQRPESDLADFAKALGDELAVHSIQLLGGDTVRATAGLFLSLTLTGVCQGARPVRRMGARPGQDVWLTGQIGAACLGFDALQRGDTEDRWVTAYREPQLPIARIAGLVGQHASAAMDVSDGLLGDAAQMAKASGCGIEINLENISLAGNPRDLSEALRLMTWGDDYQVLFSAEKNKRDEILSLAADSVMDIEIIGEMTAAPGLRALWQGDRVNLPETLGFEHGW</sequence>
<keyword evidence="2" id="KW-0479">Metal-binding</keyword>
<feature type="binding site" evidence="2">
    <location>
        <position position="206"/>
    </location>
    <ligand>
        <name>Mg(2+)</name>
        <dbReference type="ChEBI" id="CHEBI:18420"/>
        <label>3</label>
    </ligand>
</feature>
<name>A0A062UL22_9PROT</name>
<keyword evidence="6" id="KW-1185">Reference proteome</keyword>
<dbReference type="PATRIC" id="fig|1280946.3.peg.126"/>
<dbReference type="EC" id="2.7.4.16" evidence="2"/>
<dbReference type="SUPFAM" id="SSF56042">
    <property type="entry name" value="PurM C-terminal domain-like"/>
    <property type="match status" value="1"/>
</dbReference>
<feature type="binding site" evidence="2">
    <location>
        <position position="41"/>
    </location>
    <ligand>
        <name>Mg(2+)</name>
        <dbReference type="ChEBI" id="CHEBI:18420"/>
        <label>4</label>
    </ligand>
</feature>
<comment type="miscellaneous">
    <text evidence="2">Reaction mechanism of ThiL seems to utilize a direct, inline transfer of the gamma-phosphate of ATP to TMP rather than a phosphorylated enzyme intermediate.</text>
</comment>
<dbReference type="Gene3D" id="3.90.650.10">
    <property type="entry name" value="PurM-like C-terminal domain"/>
    <property type="match status" value="1"/>
</dbReference>
<dbReference type="HAMAP" id="MF_02128">
    <property type="entry name" value="TMP_kinase"/>
    <property type="match status" value="1"/>
</dbReference>
<evidence type="ECO:0000313" key="6">
    <source>
        <dbReference type="Proteomes" id="UP000027037"/>
    </source>
</evidence>
<keyword evidence="2" id="KW-0460">Magnesium</keyword>
<dbReference type="EMBL" id="AWFF01000001">
    <property type="protein sequence ID" value="KCZ57264.1"/>
    <property type="molecule type" value="Genomic_DNA"/>
</dbReference>
<protein>
    <recommendedName>
        <fullName evidence="2">Thiamine-monophosphate kinase</fullName>
        <shortName evidence="2">TMP kinase</shortName>
        <shortName evidence="2">Thiamine-phosphate kinase</shortName>
        <ecNumber evidence="2">2.7.4.16</ecNumber>
    </recommendedName>
</protein>
<evidence type="ECO:0000256" key="1">
    <source>
        <dbReference type="ARBA" id="ARBA00022977"/>
    </source>
</evidence>
<feature type="binding site" evidence="2">
    <location>
        <position position="119"/>
    </location>
    <ligand>
        <name>Mg(2+)</name>
        <dbReference type="ChEBI" id="CHEBI:18420"/>
        <label>1</label>
    </ligand>
</feature>
<feature type="binding site" evidence="2">
    <location>
        <position position="71"/>
    </location>
    <ligand>
        <name>Mg(2+)</name>
        <dbReference type="ChEBI" id="CHEBI:18420"/>
        <label>2</label>
    </ligand>
</feature>
<dbReference type="STRING" id="1280946.HY29_00640"/>
<dbReference type="PANTHER" id="PTHR30270:SF0">
    <property type="entry name" value="THIAMINE-MONOPHOSPHATE KINASE"/>
    <property type="match status" value="1"/>
</dbReference>
<comment type="similarity">
    <text evidence="2">Belongs to the thiamine-monophosphate kinase family.</text>
</comment>
<dbReference type="RefSeq" id="WP_051600970.1">
    <property type="nucleotide sequence ID" value="NZ_AWFF01000001.1"/>
</dbReference>
<feature type="binding site" evidence="2">
    <location>
        <position position="43"/>
    </location>
    <ligand>
        <name>Mg(2+)</name>
        <dbReference type="ChEBI" id="CHEBI:18420"/>
        <label>1</label>
    </ligand>
</feature>
<gene>
    <name evidence="2" type="primary">thiL</name>
    <name evidence="5" type="ORF">HY29_00640</name>
</gene>
<dbReference type="SUPFAM" id="SSF55326">
    <property type="entry name" value="PurM N-terminal domain-like"/>
    <property type="match status" value="1"/>
</dbReference>
<dbReference type="InterPro" id="IPR010918">
    <property type="entry name" value="PurM-like_C_dom"/>
</dbReference>
<dbReference type="NCBIfam" id="TIGR01379">
    <property type="entry name" value="thiL"/>
    <property type="match status" value="1"/>
</dbReference>
<feature type="binding site" evidence="2">
    <location>
        <position position="43"/>
    </location>
    <ligand>
        <name>Mg(2+)</name>
        <dbReference type="ChEBI" id="CHEBI:18420"/>
        <label>2</label>
    </ligand>
</feature>
<dbReference type="PIRSF" id="PIRSF005303">
    <property type="entry name" value="Thiam_monoph_kin"/>
    <property type="match status" value="1"/>
</dbReference>
<evidence type="ECO:0000256" key="2">
    <source>
        <dbReference type="HAMAP-Rule" id="MF_02128"/>
    </source>
</evidence>
<comment type="catalytic activity">
    <reaction evidence="2">
        <text>thiamine phosphate + ATP = thiamine diphosphate + ADP</text>
        <dbReference type="Rhea" id="RHEA:15913"/>
        <dbReference type="ChEBI" id="CHEBI:30616"/>
        <dbReference type="ChEBI" id="CHEBI:37575"/>
        <dbReference type="ChEBI" id="CHEBI:58937"/>
        <dbReference type="ChEBI" id="CHEBI:456216"/>
        <dbReference type="EC" id="2.7.4.16"/>
    </reaction>
</comment>
<proteinExistence type="inferred from homology"/>
<comment type="caution">
    <text evidence="5">The sequence shown here is derived from an EMBL/GenBank/DDBJ whole genome shotgun (WGS) entry which is preliminary data.</text>
</comment>
<feature type="binding site" evidence="2">
    <location>
        <position position="253"/>
    </location>
    <ligand>
        <name>substrate</name>
    </ligand>
</feature>
<feature type="binding site" evidence="2">
    <location>
        <position position="26"/>
    </location>
    <ligand>
        <name>Mg(2+)</name>
        <dbReference type="ChEBI" id="CHEBI:18420"/>
        <label>4</label>
    </ligand>
</feature>
<feature type="binding site" evidence="2">
    <location>
        <position position="145"/>
    </location>
    <ligand>
        <name>ATP</name>
        <dbReference type="ChEBI" id="CHEBI:30616"/>
    </ligand>
</feature>
<feature type="binding site" evidence="2">
    <location>
        <position position="208"/>
    </location>
    <ligand>
        <name>ATP</name>
        <dbReference type="ChEBI" id="CHEBI:30616"/>
    </ligand>
</feature>
<keyword evidence="2" id="KW-0808">Transferase</keyword>
<feature type="domain" description="PurM-like N-terminal" evidence="3">
    <location>
        <begin position="26"/>
        <end position="136"/>
    </location>
</feature>
<keyword evidence="2" id="KW-0067">ATP-binding</keyword>
<feature type="binding site" evidence="2">
    <location>
        <position position="26"/>
    </location>
    <ligand>
        <name>Mg(2+)</name>
        <dbReference type="ChEBI" id="CHEBI:18420"/>
        <label>3</label>
    </ligand>
</feature>
<dbReference type="CDD" id="cd02194">
    <property type="entry name" value="ThiL"/>
    <property type="match status" value="1"/>
</dbReference>
<feature type="binding site" evidence="2">
    <location>
        <position position="71"/>
    </location>
    <ligand>
        <name>Mg(2+)</name>
        <dbReference type="ChEBI" id="CHEBI:18420"/>
        <label>4</label>
    </ligand>
</feature>
<comment type="function">
    <text evidence="2">Catalyzes the ATP-dependent phosphorylation of thiamine-monophosphate (TMP) to form thiamine-pyrophosphate (TPP), the active form of vitamin B1.</text>
</comment>
<feature type="binding site" evidence="2">
    <location>
        <position position="71"/>
    </location>
    <ligand>
        <name>Mg(2+)</name>
        <dbReference type="ChEBI" id="CHEBI:18420"/>
        <label>3</label>
    </ligand>
</feature>
<evidence type="ECO:0000259" key="3">
    <source>
        <dbReference type="Pfam" id="PF00586"/>
    </source>
</evidence>
<dbReference type="InterPro" id="IPR036921">
    <property type="entry name" value="PurM-like_N_sf"/>
</dbReference>
<keyword evidence="2" id="KW-0418">Kinase</keyword>
<dbReference type="Gene3D" id="3.30.1330.10">
    <property type="entry name" value="PurM-like, N-terminal domain"/>
    <property type="match status" value="1"/>
</dbReference>
<dbReference type="PANTHER" id="PTHR30270">
    <property type="entry name" value="THIAMINE-MONOPHOSPHATE KINASE"/>
    <property type="match status" value="1"/>
</dbReference>
<dbReference type="InterPro" id="IPR016188">
    <property type="entry name" value="PurM-like_N"/>
</dbReference>
<dbReference type="InterPro" id="IPR006283">
    <property type="entry name" value="ThiL-like"/>
</dbReference>
<dbReference type="Proteomes" id="UP000027037">
    <property type="component" value="Unassembled WGS sequence"/>
</dbReference>
<feature type="binding site" evidence="2">
    <location>
        <begin position="118"/>
        <end position="119"/>
    </location>
    <ligand>
        <name>ATP</name>
        <dbReference type="ChEBI" id="CHEBI:30616"/>
    </ligand>
</feature>
<reference evidence="5 6" key="1">
    <citation type="journal article" date="2014" name="Antonie Van Leeuwenhoek">
        <title>Hyphomonas beringensis sp. nov. and Hyphomonas chukchiensis sp. nov., isolated from surface seawater of the Bering Sea and Chukchi Sea.</title>
        <authorList>
            <person name="Li C."/>
            <person name="Lai Q."/>
            <person name="Li G."/>
            <person name="Dong C."/>
            <person name="Wang J."/>
            <person name="Liao Y."/>
            <person name="Shao Z."/>
        </authorList>
    </citation>
    <scope>NUCLEOTIDE SEQUENCE [LARGE SCALE GENOMIC DNA]</scope>
    <source>
        <strain evidence="5 6">25B14_1</strain>
    </source>
</reference>
<dbReference type="GO" id="GO:0005524">
    <property type="term" value="F:ATP binding"/>
    <property type="evidence" value="ECO:0007669"/>
    <property type="project" value="UniProtKB-UniRule"/>
</dbReference>
<organism evidence="5 6">
    <name type="scientific">Hyphomonas beringensis</name>
    <dbReference type="NCBI Taxonomy" id="1280946"/>
    <lineage>
        <taxon>Bacteria</taxon>
        <taxon>Pseudomonadati</taxon>
        <taxon>Pseudomonadota</taxon>
        <taxon>Alphaproteobacteria</taxon>
        <taxon>Hyphomonadales</taxon>
        <taxon>Hyphomonadaceae</taxon>
        <taxon>Hyphomonas</taxon>
    </lineage>
</organism>
<dbReference type="OrthoDB" id="9802811at2"/>
<evidence type="ECO:0000313" key="5">
    <source>
        <dbReference type="EMBL" id="KCZ57264.1"/>
    </source>
</evidence>
<feature type="binding site" evidence="2">
    <location>
        <position position="209"/>
    </location>
    <ligand>
        <name>Mg(2+)</name>
        <dbReference type="ChEBI" id="CHEBI:18420"/>
        <label>5</label>
    </ligand>
</feature>
<dbReference type="eggNOG" id="COG0611">
    <property type="taxonomic scope" value="Bacteria"/>
</dbReference>
<dbReference type="GO" id="GO:0009228">
    <property type="term" value="P:thiamine biosynthetic process"/>
    <property type="evidence" value="ECO:0007669"/>
    <property type="project" value="UniProtKB-KW"/>
</dbReference>
<dbReference type="UniPathway" id="UPA00060">
    <property type="reaction ID" value="UER00142"/>
</dbReference>
<dbReference type="GO" id="GO:0000287">
    <property type="term" value="F:magnesium ion binding"/>
    <property type="evidence" value="ECO:0007669"/>
    <property type="project" value="UniProtKB-UniRule"/>
</dbReference>
<accession>A0A062UL22</accession>
<feature type="binding site" evidence="2">
    <location>
        <position position="50"/>
    </location>
    <ligand>
        <name>substrate</name>
    </ligand>
</feature>
<dbReference type="AlphaFoldDB" id="A0A062UL22"/>
<comment type="caution">
    <text evidence="2">Lacks conserved residue(s) required for the propagation of feature annotation.</text>
</comment>
<keyword evidence="2" id="KW-0547">Nucleotide-binding</keyword>